<dbReference type="EMBL" id="LT629740">
    <property type="protein sequence ID" value="SDT58026.1"/>
    <property type="molecule type" value="Genomic_DNA"/>
</dbReference>
<dbReference type="RefSeq" id="WP_091377542.1">
    <property type="nucleotide sequence ID" value="NZ_LT629740.1"/>
</dbReference>
<dbReference type="Proteomes" id="UP000199679">
    <property type="component" value="Chromosome I"/>
</dbReference>
<sequence>MKFKSREELQQYLVTQFPVNTTDHDTITNWLKDNGFEYSALTDNVVYASVISERKFLTITKLLVRFVFTPDKLLKEIAVEQGIIAP</sequence>
<name>A0A1H2BJT5_MUCMA</name>
<evidence type="ECO:0000313" key="1">
    <source>
        <dbReference type="EMBL" id="SDT58026.1"/>
    </source>
</evidence>
<evidence type="ECO:0000313" key="2">
    <source>
        <dbReference type="Proteomes" id="UP000199679"/>
    </source>
</evidence>
<organism evidence="1 2">
    <name type="scientific">Mucilaginibacter mallensis</name>
    <dbReference type="NCBI Taxonomy" id="652787"/>
    <lineage>
        <taxon>Bacteria</taxon>
        <taxon>Pseudomonadati</taxon>
        <taxon>Bacteroidota</taxon>
        <taxon>Sphingobacteriia</taxon>
        <taxon>Sphingobacteriales</taxon>
        <taxon>Sphingobacteriaceae</taxon>
        <taxon>Mucilaginibacter</taxon>
    </lineage>
</organism>
<protein>
    <submittedName>
        <fullName evidence="1">Uncharacterized protein</fullName>
    </submittedName>
</protein>
<keyword evidence="2" id="KW-1185">Reference proteome</keyword>
<dbReference type="STRING" id="652787.SAMN05216490_4146"/>
<dbReference type="AlphaFoldDB" id="A0A1H2BJT5"/>
<reference evidence="1 2" key="1">
    <citation type="submission" date="2016-10" db="EMBL/GenBank/DDBJ databases">
        <authorList>
            <person name="de Groot N.N."/>
        </authorList>
    </citation>
    <scope>NUCLEOTIDE SEQUENCE [LARGE SCALE GENOMIC DNA]</scope>
    <source>
        <strain evidence="1 2">MP1X4</strain>
    </source>
</reference>
<gene>
    <name evidence="1" type="ORF">SAMN05216490_4146</name>
</gene>
<accession>A0A1H2BJT5</accession>
<proteinExistence type="predicted"/>